<dbReference type="Gene3D" id="1.25.10.10">
    <property type="entry name" value="Leucine-rich Repeat Variant"/>
    <property type="match status" value="1"/>
</dbReference>
<dbReference type="InterPro" id="IPR011989">
    <property type="entry name" value="ARM-like"/>
</dbReference>
<evidence type="ECO:0000313" key="2">
    <source>
        <dbReference type="Proteomes" id="UP001162640"/>
    </source>
</evidence>
<reference evidence="2" key="1">
    <citation type="journal article" date="2023" name="Commun. Biol.">
        <title>Genome analysis of Parmales, the sister group of diatoms, reveals the evolutionary specialization of diatoms from phago-mixotrophs to photoautotrophs.</title>
        <authorList>
            <person name="Ban H."/>
            <person name="Sato S."/>
            <person name="Yoshikawa S."/>
            <person name="Yamada K."/>
            <person name="Nakamura Y."/>
            <person name="Ichinomiya M."/>
            <person name="Sato N."/>
            <person name="Blanc-Mathieu R."/>
            <person name="Endo H."/>
            <person name="Kuwata A."/>
            <person name="Ogata H."/>
        </authorList>
    </citation>
    <scope>NUCLEOTIDE SEQUENCE [LARGE SCALE GENOMIC DNA]</scope>
</reference>
<protein>
    <submittedName>
        <fullName evidence="1">Uncharacterized protein</fullName>
    </submittedName>
</protein>
<dbReference type="AlphaFoldDB" id="A0A9W7E239"/>
<comment type="caution">
    <text evidence="1">The sequence shown here is derived from an EMBL/GenBank/DDBJ whole genome shotgun (WGS) entry which is preliminary data.</text>
</comment>
<sequence>MVRNCEDDVTQVVQLMNLLLIKFGNRVNLGIDPILLPFLRHCMELTPQVQEGSTDQINVEKVSIMKLQVLFLQHVVSNDCVGVLFSNQNIAGLVDIMRLMLQGLYVKEAARRYEVVRSPARSEATS</sequence>
<accession>A0A9W7E239</accession>
<dbReference type="Proteomes" id="UP001162640">
    <property type="component" value="Unassembled WGS sequence"/>
</dbReference>
<organism evidence="1 2">
    <name type="scientific">Triparma laevis f. inornata</name>
    <dbReference type="NCBI Taxonomy" id="1714386"/>
    <lineage>
        <taxon>Eukaryota</taxon>
        <taxon>Sar</taxon>
        <taxon>Stramenopiles</taxon>
        <taxon>Ochrophyta</taxon>
        <taxon>Bolidophyceae</taxon>
        <taxon>Parmales</taxon>
        <taxon>Triparmaceae</taxon>
        <taxon>Triparma</taxon>
    </lineage>
</organism>
<name>A0A9W7E239_9STRA</name>
<proteinExistence type="predicted"/>
<evidence type="ECO:0000313" key="1">
    <source>
        <dbReference type="EMBL" id="GMH59353.1"/>
    </source>
</evidence>
<gene>
    <name evidence="1" type="ORF">TL16_g02812</name>
</gene>
<dbReference type="EMBL" id="BLQM01000071">
    <property type="protein sequence ID" value="GMH59353.1"/>
    <property type="molecule type" value="Genomic_DNA"/>
</dbReference>